<feature type="region of interest" description="Disordered" evidence="1">
    <location>
        <begin position="1"/>
        <end position="32"/>
    </location>
</feature>
<dbReference type="AlphaFoldDB" id="A0A0X1T6E5"/>
<sequence>MQNSPVNFGSHHNFLQQPHNNAMAGPDNQSDPLTQLMTLIQDMLQRLSTLMKGQSDASDEPSNSAVTGGGKGNGASGHSPIDSQSHPTGAPQNHPGGPGSPANGNFSEHSLGNQLSVQKSAEDKIGMAHDPERGNVIKVDFNKGHYTEHSTSPRAEIKDGTKLQEGQPYSFKFGMKRESNNDGTFFQVLDHNNAKPSPRAWLTTKNGQYQLHLKTSQDSNAPSKVFNIGKPGDAAKDVGKWADFQIDFKRGIGNGEISVTKNGENVFDKKGISTMFDTHSSDSYAKFGQYRNEGDHKPATSLFSGFSVAKG</sequence>
<proteinExistence type="predicted"/>
<name>A0A0X1T6E5_PSEAA</name>
<gene>
    <name evidence="2" type="ORF">AWM79_19430</name>
</gene>
<dbReference type="InterPro" id="IPR025975">
    <property type="entry name" value="Polysacc_lyase"/>
</dbReference>
<evidence type="ECO:0000313" key="3">
    <source>
        <dbReference type="Proteomes" id="UP000063229"/>
    </source>
</evidence>
<evidence type="ECO:0000256" key="1">
    <source>
        <dbReference type="SAM" id="MobiDB-lite"/>
    </source>
</evidence>
<keyword evidence="3" id="KW-1185">Reference proteome</keyword>
<reference evidence="2 3" key="1">
    <citation type="submission" date="2016-01" db="EMBL/GenBank/DDBJ databases">
        <authorList>
            <person name="McClelland M."/>
            <person name="Jain A."/>
            <person name="Saraogi P."/>
            <person name="Mendelson R."/>
            <person name="Westerman R."/>
            <person name="SanMiguel P."/>
            <person name="Csonka L."/>
        </authorList>
    </citation>
    <scope>NUCLEOTIDE SEQUENCE [LARGE SCALE GENOMIC DNA]</scope>
    <source>
        <strain evidence="2 3">NCPPB 2472</strain>
    </source>
</reference>
<dbReference type="EMBL" id="CP014135">
    <property type="protein sequence ID" value="AMB87349.1"/>
    <property type="molecule type" value="Genomic_DNA"/>
</dbReference>
<dbReference type="KEGG" id="pagb:AWM79_19430"/>
<protein>
    <recommendedName>
        <fullName evidence="4">Polysaccharide lyase family 7 protein</fullName>
    </recommendedName>
</protein>
<dbReference type="Gene3D" id="2.60.120.200">
    <property type="match status" value="1"/>
</dbReference>
<evidence type="ECO:0008006" key="4">
    <source>
        <dbReference type="Google" id="ProtNLM"/>
    </source>
</evidence>
<feature type="compositionally biased region" description="Polar residues" evidence="1">
    <location>
        <begin position="81"/>
        <end position="91"/>
    </location>
</feature>
<accession>A0A0X1T6E5</accession>
<evidence type="ECO:0000313" key="2">
    <source>
        <dbReference type="EMBL" id="AMB87349.1"/>
    </source>
</evidence>
<feature type="compositionally biased region" description="Polar residues" evidence="1">
    <location>
        <begin position="50"/>
        <end position="66"/>
    </location>
</feature>
<organism evidence="2 3">
    <name type="scientific">Pseudomonas agarici</name>
    <dbReference type="NCBI Taxonomy" id="46677"/>
    <lineage>
        <taxon>Bacteria</taxon>
        <taxon>Pseudomonadati</taxon>
        <taxon>Pseudomonadota</taxon>
        <taxon>Gammaproteobacteria</taxon>
        <taxon>Pseudomonadales</taxon>
        <taxon>Pseudomonadaceae</taxon>
        <taxon>Pseudomonas</taxon>
    </lineage>
</organism>
<dbReference type="Proteomes" id="UP000063229">
    <property type="component" value="Chromosome"/>
</dbReference>
<feature type="region of interest" description="Disordered" evidence="1">
    <location>
        <begin position="50"/>
        <end position="110"/>
    </location>
</feature>
<dbReference type="Pfam" id="PF14099">
    <property type="entry name" value="Polysacc_lyase"/>
    <property type="match status" value="1"/>
</dbReference>